<comment type="caution">
    <text evidence="2">The sequence shown here is derived from an EMBL/GenBank/DDBJ whole genome shotgun (WGS) entry which is preliminary data.</text>
</comment>
<evidence type="ECO:0000313" key="2">
    <source>
        <dbReference type="EMBL" id="PIW17873.1"/>
    </source>
</evidence>
<dbReference type="EMBL" id="PFFQ01000019">
    <property type="protein sequence ID" value="PIW17873.1"/>
    <property type="molecule type" value="Genomic_DNA"/>
</dbReference>
<organism evidence="2 3">
    <name type="scientific">bacterium (Candidatus Blackallbacteria) CG17_big_fil_post_rev_8_21_14_2_50_48_46</name>
    <dbReference type="NCBI Taxonomy" id="2014261"/>
    <lineage>
        <taxon>Bacteria</taxon>
        <taxon>Candidatus Blackallbacteria</taxon>
    </lineage>
</organism>
<accession>A0A2M7G753</accession>
<proteinExistence type="predicted"/>
<evidence type="ECO:0000256" key="1">
    <source>
        <dbReference type="SAM" id="MobiDB-lite"/>
    </source>
</evidence>
<feature type="region of interest" description="Disordered" evidence="1">
    <location>
        <begin position="89"/>
        <end position="108"/>
    </location>
</feature>
<dbReference type="AlphaFoldDB" id="A0A2M7G753"/>
<feature type="compositionally biased region" description="Pro residues" evidence="1">
    <location>
        <begin position="92"/>
        <end position="108"/>
    </location>
</feature>
<reference evidence="2 3" key="1">
    <citation type="submission" date="2017-09" db="EMBL/GenBank/DDBJ databases">
        <title>Depth-based differentiation of microbial function through sediment-hosted aquifers and enrichment of novel symbionts in the deep terrestrial subsurface.</title>
        <authorList>
            <person name="Probst A.J."/>
            <person name="Ladd B."/>
            <person name="Jarett J.K."/>
            <person name="Geller-Mcgrath D.E."/>
            <person name="Sieber C.M."/>
            <person name="Emerson J.B."/>
            <person name="Anantharaman K."/>
            <person name="Thomas B.C."/>
            <person name="Malmstrom R."/>
            <person name="Stieglmeier M."/>
            <person name="Klingl A."/>
            <person name="Woyke T."/>
            <person name="Ryan C.M."/>
            <person name="Banfield J.F."/>
        </authorList>
    </citation>
    <scope>NUCLEOTIDE SEQUENCE [LARGE SCALE GENOMIC DNA]</scope>
    <source>
        <strain evidence="2">CG17_big_fil_post_rev_8_21_14_2_50_48_46</strain>
    </source>
</reference>
<gene>
    <name evidence="2" type="ORF">COW36_07335</name>
</gene>
<evidence type="ECO:0000313" key="3">
    <source>
        <dbReference type="Proteomes" id="UP000231019"/>
    </source>
</evidence>
<protein>
    <submittedName>
        <fullName evidence="2">Uncharacterized protein</fullName>
    </submittedName>
</protein>
<sequence>MDSKAAHYQRILQAIQAAADATALSRAVAPLLQETGFGASGMVDAETGEETRLSYLEIAECLMETDRLFFQKPIELLVMAHQRSKEIMLGVPPRPPEPEAPPPWQQFL</sequence>
<name>A0A2M7G753_9BACT</name>
<dbReference type="Proteomes" id="UP000231019">
    <property type="component" value="Unassembled WGS sequence"/>
</dbReference>